<keyword evidence="9" id="KW-1185">Reference proteome</keyword>
<dbReference type="GO" id="GO:0016042">
    <property type="term" value="P:lipid catabolic process"/>
    <property type="evidence" value="ECO:0007669"/>
    <property type="project" value="UniProtKB-KW"/>
</dbReference>
<evidence type="ECO:0000259" key="7">
    <source>
        <dbReference type="Pfam" id="PF13091"/>
    </source>
</evidence>
<comment type="catalytic activity">
    <reaction evidence="1">
        <text>a 1,2-diacyl-sn-glycero-3-phosphocholine + H2O = a 1,2-diacyl-sn-glycero-3-phosphate + choline + H(+)</text>
        <dbReference type="Rhea" id="RHEA:14445"/>
        <dbReference type="ChEBI" id="CHEBI:15354"/>
        <dbReference type="ChEBI" id="CHEBI:15377"/>
        <dbReference type="ChEBI" id="CHEBI:15378"/>
        <dbReference type="ChEBI" id="CHEBI:57643"/>
        <dbReference type="ChEBI" id="CHEBI:58608"/>
        <dbReference type="EC" id="3.1.4.4"/>
    </reaction>
</comment>
<dbReference type="PANTHER" id="PTHR43856">
    <property type="entry name" value="CARDIOLIPIN HYDROLASE"/>
    <property type="match status" value="1"/>
</dbReference>
<dbReference type="PANTHER" id="PTHR43856:SF1">
    <property type="entry name" value="MITOCHONDRIAL CARDIOLIPIN HYDROLASE"/>
    <property type="match status" value="1"/>
</dbReference>
<dbReference type="PROSITE" id="PS51257">
    <property type="entry name" value="PROKAR_LIPOPROTEIN"/>
    <property type="match status" value="1"/>
</dbReference>
<evidence type="ECO:0000256" key="4">
    <source>
        <dbReference type="ARBA" id="ARBA00022801"/>
    </source>
</evidence>
<evidence type="ECO:0000256" key="2">
    <source>
        <dbReference type="ARBA" id="ARBA00008664"/>
    </source>
</evidence>
<keyword evidence="4" id="KW-0378">Hydrolase</keyword>
<dbReference type="EMBL" id="CAAHFG010000003">
    <property type="protein sequence ID" value="VGO16150.1"/>
    <property type="molecule type" value="Genomic_DNA"/>
</dbReference>
<dbReference type="InterPro" id="IPR051406">
    <property type="entry name" value="PLD_domain"/>
</dbReference>
<dbReference type="InterPro" id="IPR025202">
    <property type="entry name" value="PLD-like_dom"/>
</dbReference>
<proteinExistence type="inferred from homology"/>
<accession>A0A6C2U7X0</accession>
<comment type="similarity">
    <text evidence="2">Belongs to the phospholipase D family.</text>
</comment>
<name>A0A6C2U7X0_PONDE</name>
<organism evidence="8 9">
    <name type="scientific">Pontiella desulfatans</name>
    <dbReference type="NCBI Taxonomy" id="2750659"/>
    <lineage>
        <taxon>Bacteria</taxon>
        <taxon>Pseudomonadati</taxon>
        <taxon>Kiritimatiellota</taxon>
        <taxon>Kiritimatiellia</taxon>
        <taxon>Kiritimatiellales</taxon>
        <taxon>Pontiellaceae</taxon>
        <taxon>Pontiella</taxon>
    </lineage>
</organism>
<feature type="domain" description="Phospholipase D-like" evidence="7">
    <location>
        <begin position="292"/>
        <end position="431"/>
    </location>
</feature>
<dbReference type="GO" id="GO:0016891">
    <property type="term" value="F:RNA endonuclease activity producing 5'-phosphomonoesters, hydrolytic mechanism"/>
    <property type="evidence" value="ECO:0007669"/>
    <property type="project" value="TreeGrafter"/>
</dbReference>
<evidence type="ECO:0000256" key="3">
    <source>
        <dbReference type="ARBA" id="ARBA00012027"/>
    </source>
</evidence>
<protein>
    <recommendedName>
        <fullName evidence="3">phospholipase D</fullName>
        <ecNumber evidence="3">3.1.4.4</ecNumber>
    </recommendedName>
</protein>
<evidence type="ECO:0000256" key="1">
    <source>
        <dbReference type="ARBA" id="ARBA00000798"/>
    </source>
</evidence>
<sequence length="468" mass="52332">MRYKYVATLLGFIATILTGCTTNPQKLGMVYSGATRAENVALLVDETWVDTNEVRQVKQEIYDSVFNMIEEAEEFILLDIFLVNDFGYVPGPCMRQLSQELADQLVAKRKADPEVEIIFITDPVNSVYSSVESAQFKAMEEAGVQVVWTDLNQMKDSNPLYSKPWRLLVKPFGVGPGSTVRNPMGEGRVSLRSIFKLLNFKANHRKIVVTDKSLLITSANPHSASSAHWNTALRIDGAGQEMALEAESAILEFSGAGGALAERPGGEASALPSGNRIELLTESRIRDKVLELLGNAEAGARIDLCMFYFSHKDVVKAFVAAKERGCEVRIIMDPSKDAFGLEKNGVPNRQSAAKLVKGGVPLRWTQTHGEQCHVKMLYVEHADGAATLLLGSCNYTRRNMDNYNCEADLAFNAPLEHPAMQRARRVFDRWWNNPDGRTYTTDYATYEDNSRWRRFTAWWMENTGMGTF</sequence>
<dbReference type="SUPFAM" id="SSF56024">
    <property type="entry name" value="Phospholipase D/nuclease"/>
    <property type="match status" value="2"/>
</dbReference>
<evidence type="ECO:0000313" key="9">
    <source>
        <dbReference type="Proteomes" id="UP000366872"/>
    </source>
</evidence>
<dbReference type="Gene3D" id="3.30.870.10">
    <property type="entry name" value="Endonuclease Chain A"/>
    <property type="match status" value="2"/>
</dbReference>
<keyword evidence="6" id="KW-0443">Lipid metabolism</keyword>
<keyword evidence="5" id="KW-0442">Lipid degradation</keyword>
<dbReference type="Pfam" id="PF13091">
    <property type="entry name" value="PLDc_2"/>
    <property type="match status" value="1"/>
</dbReference>
<gene>
    <name evidence="8" type="ORF">PDESU_04740</name>
</gene>
<evidence type="ECO:0000256" key="6">
    <source>
        <dbReference type="ARBA" id="ARBA00023098"/>
    </source>
</evidence>
<dbReference type="GO" id="GO:0004630">
    <property type="term" value="F:phospholipase D activity"/>
    <property type="evidence" value="ECO:0007669"/>
    <property type="project" value="UniProtKB-EC"/>
</dbReference>
<dbReference type="EC" id="3.1.4.4" evidence="3"/>
<evidence type="ECO:0000313" key="8">
    <source>
        <dbReference type="EMBL" id="VGO16150.1"/>
    </source>
</evidence>
<reference evidence="8 9" key="1">
    <citation type="submission" date="2019-04" db="EMBL/GenBank/DDBJ databases">
        <authorList>
            <person name="Van Vliet M D."/>
        </authorList>
    </citation>
    <scope>NUCLEOTIDE SEQUENCE [LARGE SCALE GENOMIC DNA]</scope>
    <source>
        <strain evidence="8 9">F1</strain>
    </source>
</reference>
<dbReference type="RefSeq" id="WP_168442529.1">
    <property type="nucleotide sequence ID" value="NZ_CAAHFG010000003.1"/>
</dbReference>
<evidence type="ECO:0000256" key="5">
    <source>
        <dbReference type="ARBA" id="ARBA00022963"/>
    </source>
</evidence>
<dbReference type="Proteomes" id="UP000366872">
    <property type="component" value="Unassembled WGS sequence"/>
</dbReference>
<dbReference type="AlphaFoldDB" id="A0A6C2U7X0"/>